<organism evidence="1">
    <name type="scientific">plant metagenome</name>
    <dbReference type="NCBI Taxonomy" id="1297885"/>
    <lineage>
        <taxon>unclassified sequences</taxon>
        <taxon>metagenomes</taxon>
        <taxon>organismal metagenomes</taxon>
    </lineage>
</organism>
<proteinExistence type="predicted"/>
<reference evidence="1" key="1">
    <citation type="submission" date="2019-03" db="EMBL/GenBank/DDBJ databases">
        <authorList>
            <person name="Danneels B."/>
        </authorList>
    </citation>
    <scope>NUCLEOTIDE SEQUENCE</scope>
</reference>
<dbReference type="EMBL" id="CAADIL010000016">
    <property type="protein sequence ID" value="VFR72209.1"/>
    <property type="molecule type" value="Genomic_DNA"/>
</dbReference>
<dbReference type="EMBL" id="CAADIJ010000011">
    <property type="protein sequence ID" value="VFR70309.1"/>
    <property type="molecule type" value="Genomic_DNA"/>
</dbReference>
<evidence type="ECO:0000313" key="1">
    <source>
        <dbReference type="EMBL" id="VFR34681.1"/>
    </source>
</evidence>
<accession>A0A484QBM7</accession>
<protein>
    <submittedName>
        <fullName evidence="1">Uncharacterized protein</fullName>
    </submittedName>
</protein>
<evidence type="ECO:0000313" key="3">
    <source>
        <dbReference type="EMBL" id="VFR72209.1"/>
    </source>
</evidence>
<dbReference type="AlphaFoldDB" id="A0A484QBM7"/>
<dbReference type="EMBL" id="CAADIC010000019">
    <property type="protein sequence ID" value="VFR34681.1"/>
    <property type="molecule type" value="Genomic_DNA"/>
</dbReference>
<name>A0A484QBM7_9ZZZZ</name>
<sequence length="112" mass="12019">MIAVAEREVLNAAIAGEFERRVGAALTWRDDLRVYASLWLAALHKTEACQDTTSLFVHSGAMQVLVACMVETRAVPASIFPALEILCRDALRAGLERLTGAGPCVPSGTVLH</sequence>
<gene>
    <name evidence="1" type="ORF">ANDA3_3762</name>
    <name evidence="3" type="ORF">DAR2_3612</name>
    <name evidence="2" type="ORF">DAR3_4164</name>
</gene>
<evidence type="ECO:0000313" key="2">
    <source>
        <dbReference type="EMBL" id="VFR70309.1"/>
    </source>
</evidence>